<proteinExistence type="predicted"/>
<reference evidence="4" key="1">
    <citation type="journal article" date="2019" name="Int. J. Syst. Evol. Microbiol.">
        <title>The Global Catalogue of Microorganisms (GCM) 10K type strain sequencing project: providing services to taxonomists for standard genome sequencing and annotation.</title>
        <authorList>
            <consortium name="The Broad Institute Genomics Platform"/>
            <consortium name="The Broad Institute Genome Sequencing Center for Infectious Disease"/>
            <person name="Wu L."/>
            <person name="Ma J."/>
        </authorList>
    </citation>
    <scope>NUCLEOTIDE SEQUENCE [LARGE SCALE GENOMIC DNA]</scope>
    <source>
        <strain evidence="4">KCTC 52168</strain>
    </source>
</reference>
<dbReference type="Pfam" id="PF14339">
    <property type="entry name" value="DUF4394"/>
    <property type="match status" value="1"/>
</dbReference>
<evidence type="ECO:0000313" key="3">
    <source>
        <dbReference type="EMBL" id="MFC3147541.1"/>
    </source>
</evidence>
<evidence type="ECO:0000313" key="4">
    <source>
        <dbReference type="Proteomes" id="UP001595556"/>
    </source>
</evidence>
<keyword evidence="1" id="KW-0732">Signal</keyword>
<dbReference type="Proteomes" id="UP001595556">
    <property type="component" value="Unassembled WGS sequence"/>
</dbReference>
<dbReference type="EMBL" id="JBHRTI010000004">
    <property type="protein sequence ID" value="MFC3147541.1"/>
    <property type="molecule type" value="Genomic_DNA"/>
</dbReference>
<sequence>MNMLRICPPRRAFFAGPLIAVSLAVCSLSSHAGTDALPEPAPAKARSHVLWLLTQDQQLIKVESRAPSRVMARVRVQGLAPDEQLRAIDFRVARGLLYGLSNQGRLHVIDPVSGRSTALPQPLGQPFEANDADIDFNPAVDRIRIVNRGGQNLRGHPDTGVAVAVDPQLAYASGDTQSGRVPCIQGAGYTYNKRDEKLTTNYAIDACSASLVTQGSVEGREPTVSPSTGQLFTVGTLGLYAPLGLVSFDIADIDNAAYLLAAPAGQRQTLYRVDLTSGQARAVGAIARSGAVLSLAIEP</sequence>
<feature type="signal peptide" evidence="1">
    <location>
        <begin position="1"/>
        <end position="32"/>
    </location>
</feature>
<evidence type="ECO:0000259" key="2">
    <source>
        <dbReference type="Pfam" id="PF14339"/>
    </source>
</evidence>
<protein>
    <submittedName>
        <fullName evidence="3">DUF4394 domain-containing protein</fullName>
    </submittedName>
</protein>
<accession>A0ABV7H4Q6</accession>
<keyword evidence="4" id="KW-1185">Reference proteome</keyword>
<evidence type="ECO:0000256" key="1">
    <source>
        <dbReference type="SAM" id="SignalP"/>
    </source>
</evidence>
<comment type="caution">
    <text evidence="3">The sequence shown here is derived from an EMBL/GenBank/DDBJ whole genome shotgun (WGS) entry which is preliminary data.</text>
</comment>
<dbReference type="RefSeq" id="WP_377302747.1">
    <property type="nucleotide sequence ID" value="NZ_CP180191.1"/>
</dbReference>
<gene>
    <name evidence="3" type="ORF">ACFOEN_07790</name>
</gene>
<organism evidence="3 4">
    <name type="scientific">Piscinibacterium candidicorallinum</name>
    <dbReference type="NCBI Taxonomy" id="1793872"/>
    <lineage>
        <taxon>Bacteria</taxon>
        <taxon>Pseudomonadati</taxon>
        <taxon>Pseudomonadota</taxon>
        <taxon>Betaproteobacteria</taxon>
        <taxon>Burkholderiales</taxon>
        <taxon>Piscinibacterium</taxon>
    </lineage>
</organism>
<feature type="chain" id="PRO_5046673257" evidence="1">
    <location>
        <begin position="33"/>
        <end position="299"/>
    </location>
</feature>
<feature type="domain" description="DUF4394" evidence="2">
    <location>
        <begin position="58"/>
        <end position="296"/>
    </location>
</feature>
<dbReference type="InterPro" id="IPR025507">
    <property type="entry name" value="DUF4394"/>
</dbReference>
<name>A0ABV7H4Q6_9BURK</name>